<proteinExistence type="predicted"/>
<dbReference type="EMBL" id="AP011948">
    <property type="protein sequence ID" value="BAM41524.1"/>
    <property type="molecule type" value="Genomic_DNA"/>
</dbReference>
<dbReference type="GO" id="GO:0051082">
    <property type="term" value="F:unfolded protein binding"/>
    <property type="evidence" value="ECO:0007669"/>
    <property type="project" value="TreeGrafter"/>
</dbReference>
<dbReference type="Proteomes" id="UP000003786">
    <property type="component" value="Chromosome 3"/>
</dbReference>
<dbReference type="AlphaFoldDB" id="J4DPY7"/>
<dbReference type="eggNOG" id="KOG2265">
    <property type="taxonomic scope" value="Eukaryota"/>
</dbReference>
<dbReference type="InterPro" id="IPR008978">
    <property type="entry name" value="HSP20-like_chaperone"/>
</dbReference>
<dbReference type="GO" id="GO:0005737">
    <property type="term" value="C:cytoplasm"/>
    <property type="evidence" value="ECO:0007669"/>
    <property type="project" value="TreeGrafter"/>
</dbReference>
<dbReference type="InterPro" id="IPR007052">
    <property type="entry name" value="CS_dom"/>
</dbReference>
<evidence type="ECO:0000313" key="2">
    <source>
        <dbReference type="EMBL" id="BAM41524.1"/>
    </source>
</evidence>
<dbReference type="CDD" id="cd06467">
    <property type="entry name" value="p23_NUDC_like"/>
    <property type="match status" value="1"/>
</dbReference>
<dbReference type="PANTHER" id="PTHR12356:SF18">
    <property type="entry name" value="NUDC DOMAIN-CONTAINING PROTEIN 2"/>
    <property type="match status" value="1"/>
</dbReference>
<dbReference type="STRING" id="869250.J4DPY7"/>
<dbReference type="VEuPathDB" id="PiroplasmaDB:TOT_030000949"/>
<dbReference type="GO" id="GO:0006457">
    <property type="term" value="P:protein folding"/>
    <property type="evidence" value="ECO:0007669"/>
    <property type="project" value="TreeGrafter"/>
</dbReference>
<dbReference type="OrthoDB" id="515366at2759"/>
<dbReference type="GeneID" id="20716086"/>
<dbReference type="SUPFAM" id="SSF49764">
    <property type="entry name" value="HSP20-like chaperones"/>
    <property type="match status" value="1"/>
</dbReference>
<keyword evidence="3" id="KW-1185">Reference proteome</keyword>
<feature type="domain" description="CS" evidence="1">
    <location>
        <begin position="1"/>
        <end position="77"/>
    </location>
</feature>
<sequence length="128" mass="15059">MTLYVPIDRKTTKKDITVEFKPRNMSIEINKNEIKTEIKGSLYSTISTLESYWIIEDVELEIHLVKALEGEVWECVMMGDDPVTFDGKELDKKKMLLERFQKEHPRFDFSEAEINGTTPDPRTYLRKN</sequence>
<reference evidence="2 3" key="1">
    <citation type="journal article" date="2012" name="MBio">
        <title>Comparative genome analysis of three eukaryotic parasites with differing abilities to transform leukocytes reveals key mediators of Theileria-induced leukocyte transformation.</title>
        <authorList>
            <person name="Hayashida K."/>
            <person name="Hara Y."/>
            <person name="Abe T."/>
            <person name="Yamasaki C."/>
            <person name="Toyoda A."/>
            <person name="Kosuge T."/>
            <person name="Suzuki Y."/>
            <person name="Sato Y."/>
            <person name="Kawashima S."/>
            <person name="Katayama T."/>
            <person name="Wakaguri H."/>
            <person name="Inoue N."/>
            <person name="Homma K."/>
            <person name="Tada-Umezaki M."/>
            <person name="Yagi Y."/>
            <person name="Fujii Y."/>
            <person name="Habara T."/>
            <person name="Kanehisa M."/>
            <person name="Watanabe H."/>
            <person name="Ito K."/>
            <person name="Gojobori T."/>
            <person name="Sugawara H."/>
            <person name="Imanishi T."/>
            <person name="Weir W."/>
            <person name="Gardner M."/>
            <person name="Pain A."/>
            <person name="Shiels B."/>
            <person name="Hattori M."/>
            <person name="Nene V."/>
            <person name="Sugimoto C."/>
        </authorList>
    </citation>
    <scope>NUCLEOTIDE SEQUENCE [LARGE SCALE GENOMIC DNA]</scope>
    <source>
        <strain evidence="2 3">Shintoku</strain>
    </source>
</reference>
<gene>
    <name evidence="2" type="ORF">TOT_030000949</name>
</gene>
<name>J4DPY7_THEOR</name>
<dbReference type="RefSeq" id="XP_009691825.1">
    <property type="nucleotide sequence ID" value="XM_009693530.1"/>
</dbReference>
<organism evidence="2 3">
    <name type="scientific">Theileria orientalis strain Shintoku</name>
    <dbReference type="NCBI Taxonomy" id="869250"/>
    <lineage>
        <taxon>Eukaryota</taxon>
        <taxon>Sar</taxon>
        <taxon>Alveolata</taxon>
        <taxon>Apicomplexa</taxon>
        <taxon>Aconoidasida</taxon>
        <taxon>Piroplasmida</taxon>
        <taxon>Theileriidae</taxon>
        <taxon>Theileria</taxon>
    </lineage>
</organism>
<dbReference type="PROSITE" id="PS51203">
    <property type="entry name" value="CS"/>
    <property type="match status" value="1"/>
</dbReference>
<evidence type="ECO:0000313" key="3">
    <source>
        <dbReference type="Proteomes" id="UP000003786"/>
    </source>
</evidence>
<dbReference type="Pfam" id="PF04969">
    <property type="entry name" value="CS"/>
    <property type="match status" value="1"/>
</dbReference>
<dbReference type="Gene3D" id="2.60.40.790">
    <property type="match status" value="1"/>
</dbReference>
<dbReference type="KEGG" id="tot:TOT_030000949"/>
<dbReference type="PANTHER" id="PTHR12356">
    <property type="entry name" value="NUCLEAR MOVEMENT PROTEIN NUDC"/>
    <property type="match status" value="1"/>
</dbReference>
<dbReference type="InterPro" id="IPR037898">
    <property type="entry name" value="NudC_fam"/>
</dbReference>
<dbReference type="OMA" id="VIKESFW"/>
<accession>J4DPY7</accession>
<protein>
    <recommendedName>
        <fullName evidence="1">CS domain-containing protein</fullName>
    </recommendedName>
</protein>
<evidence type="ECO:0000259" key="1">
    <source>
        <dbReference type="PROSITE" id="PS51203"/>
    </source>
</evidence>